<dbReference type="InterPro" id="IPR036778">
    <property type="entry name" value="OHCU_decarboxylase_sf"/>
</dbReference>
<dbReference type="Proteomes" id="UP001596203">
    <property type="component" value="Unassembled WGS sequence"/>
</dbReference>
<name>A0ABW1KQF2_9ACTN</name>
<dbReference type="Gene3D" id="1.10.3330.10">
    <property type="entry name" value="Oxo-4-hydroxy-4-carboxy-5-ureidoimidazoline decarboxylase"/>
    <property type="match status" value="1"/>
</dbReference>
<evidence type="ECO:0000256" key="1">
    <source>
        <dbReference type="ARBA" id="ARBA00001163"/>
    </source>
</evidence>
<feature type="domain" description="Oxo-4-hydroxy-4-carboxy-5-ureidoimidazoline decarboxylase" evidence="7">
    <location>
        <begin position="14"/>
        <end position="165"/>
    </location>
</feature>
<comment type="catalytic activity">
    <reaction evidence="1">
        <text>5-hydroxy-2-oxo-4-ureido-2,5-dihydro-1H-imidazole-5-carboxylate + H(+) = (S)-allantoin + CO2</text>
        <dbReference type="Rhea" id="RHEA:26301"/>
        <dbReference type="ChEBI" id="CHEBI:15378"/>
        <dbReference type="ChEBI" id="CHEBI:15678"/>
        <dbReference type="ChEBI" id="CHEBI:16526"/>
        <dbReference type="ChEBI" id="CHEBI:58639"/>
        <dbReference type="EC" id="4.1.1.97"/>
    </reaction>
</comment>
<evidence type="ECO:0000256" key="5">
    <source>
        <dbReference type="ARBA" id="ARBA00022793"/>
    </source>
</evidence>
<evidence type="ECO:0000256" key="3">
    <source>
        <dbReference type="ARBA" id="ARBA00012257"/>
    </source>
</evidence>
<dbReference type="NCBIfam" id="NF010372">
    <property type="entry name" value="PRK13798.1"/>
    <property type="match status" value="1"/>
</dbReference>
<dbReference type="EC" id="4.1.1.97" evidence="3"/>
<dbReference type="EMBL" id="JBHSPR010000085">
    <property type="protein sequence ID" value="MFC6023059.1"/>
    <property type="molecule type" value="Genomic_DNA"/>
</dbReference>
<keyword evidence="4" id="KW-0659">Purine metabolism</keyword>
<reference evidence="9" key="1">
    <citation type="journal article" date="2019" name="Int. J. Syst. Evol. Microbiol.">
        <title>The Global Catalogue of Microorganisms (GCM) 10K type strain sequencing project: providing services to taxonomists for standard genome sequencing and annotation.</title>
        <authorList>
            <consortium name="The Broad Institute Genomics Platform"/>
            <consortium name="The Broad Institute Genome Sequencing Center for Infectious Disease"/>
            <person name="Wu L."/>
            <person name="Ma J."/>
        </authorList>
    </citation>
    <scope>NUCLEOTIDE SEQUENCE [LARGE SCALE GENOMIC DNA]</scope>
    <source>
        <strain evidence="9">ZS-35-S2</strain>
    </source>
</reference>
<dbReference type="InterPro" id="IPR017595">
    <property type="entry name" value="OHCU_decarboxylase-2"/>
</dbReference>
<comment type="pathway">
    <text evidence="2">Purine metabolism; urate degradation; (S)-allantoin from urate: step 3/3.</text>
</comment>
<keyword evidence="6 8" id="KW-0456">Lyase</keyword>
<evidence type="ECO:0000313" key="9">
    <source>
        <dbReference type="Proteomes" id="UP001596203"/>
    </source>
</evidence>
<evidence type="ECO:0000259" key="7">
    <source>
        <dbReference type="Pfam" id="PF09349"/>
    </source>
</evidence>
<dbReference type="NCBIfam" id="TIGR03180">
    <property type="entry name" value="UraD_2"/>
    <property type="match status" value="1"/>
</dbReference>
<dbReference type="PANTHER" id="PTHR43466">
    <property type="entry name" value="2-OXO-4-HYDROXY-4-CARBOXY-5-UREIDOIMIDAZOLINE DECARBOXYLASE-RELATED"/>
    <property type="match status" value="1"/>
</dbReference>
<dbReference type="RefSeq" id="WP_377433019.1">
    <property type="nucleotide sequence ID" value="NZ_JBHSPR010000085.1"/>
</dbReference>
<comment type="caution">
    <text evidence="8">The sequence shown here is derived from an EMBL/GenBank/DDBJ whole genome shotgun (WGS) entry which is preliminary data.</text>
</comment>
<dbReference type="Pfam" id="PF09349">
    <property type="entry name" value="OHCU_decarbox"/>
    <property type="match status" value="1"/>
</dbReference>
<protein>
    <recommendedName>
        <fullName evidence="3">2-oxo-4-hydroxy-4-carboxy-5-ureidoimidazoline decarboxylase</fullName>
        <ecNumber evidence="3">4.1.1.97</ecNumber>
    </recommendedName>
</protein>
<evidence type="ECO:0000313" key="8">
    <source>
        <dbReference type="EMBL" id="MFC6023059.1"/>
    </source>
</evidence>
<sequence length="177" mass="19555">MTVVSDPLDSFNRRPSGEVERELLACCAVPLWARAVAAGRPYPEVEAAVAVADTALRRLPWFDVAAALAAHPRIGERPAGTDREAAWSRREQSGVDGADDTVRAALARANREYEERFGHLFLIFASGRTEVELLAAARGRLGNDTATERRVVHEELRKIALLRLRRLLMTERSEGPS</sequence>
<organism evidence="8 9">
    <name type="scientific">Plantactinospora solaniradicis</name>
    <dbReference type="NCBI Taxonomy" id="1723736"/>
    <lineage>
        <taxon>Bacteria</taxon>
        <taxon>Bacillati</taxon>
        <taxon>Actinomycetota</taxon>
        <taxon>Actinomycetes</taxon>
        <taxon>Micromonosporales</taxon>
        <taxon>Micromonosporaceae</taxon>
        <taxon>Plantactinospora</taxon>
    </lineage>
</organism>
<evidence type="ECO:0000256" key="2">
    <source>
        <dbReference type="ARBA" id="ARBA00004754"/>
    </source>
</evidence>
<proteinExistence type="predicted"/>
<keyword evidence="5" id="KW-0210">Decarboxylase</keyword>
<gene>
    <name evidence="8" type="primary">uraD</name>
    <name evidence="8" type="ORF">ACFP2T_43775</name>
</gene>
<evidence type="ECO:0000256" key="4">
    <source>
        <dbReference type="ARBA" id="ARBA00022631"/>
    </source>
</evidence>
<dbReference type="InterPro" id="IPR018020">
    <property type="entry name" value="OHCU_decarboxylase"/>
</dbReference>
<evidence type="ECO:0000256" key="6">
    <source>
        <dbReference type="ARBA" id="ARBA00023239"/>
    </source>
</evidence>
<dbReference type="PANTHER" id="PTHR43466:SF1">
    <property type="entry name" value="2-OXO-4-HYDROXY-4-CARBOXY-5-UREIDOIMIDAZOLINE DECARBOXYLASE-RELATED"/>
    <property type="match status" value="1"/>
</dbReference>
<accession>A0ABW1KQF2</accession>
<keyword evidence="9" id="KW-1185">Reference proteome</keyword>
<dbReference type="GO" id="GO:0051997">
    <property type="term" value="F:2-oxo-4-hydroxy-4-carboxy-5-ureidoimidazoline decarboxylase activity"/>
    <property type="evidence" value="ECO:0007669"/>
    <property type="project" value="UniProtKB-EC"/>
</dbReference>
<dbReference type="SUPFAM" id="SSF158694">
    <property type="entry name" value="UraD-Like"/>
    <property type="match status" value="1"/>
</dbReference>